<feature type="transmembrane region" description="Helical" evidence="5">
    <location>
        <begin position="66"/>
        <end position="85"/>
    </location>
</feature>
<dbReference type="PROSITE" id="PS50850">
    <property type="entry name" value="MFS"/>
    <property type="match status" value="1"/>
</dbReference>
<proteinExistence type="predicted"/>
<feature type="transmembrane region" description="Helical" evidence="5">
    <location>
        <begin position="228"/>
        <end position="250"/>
    </location>
</feature>
<gene>
    <name evidence="7" type="ORF">GCM10022197_09160</name>
</gene>
<name>A0ABP6WSU4_9ACTN</name>
<dbReference type="EMBL" id="BAAAYR010000001">
    <property type="protein sequence ID" value="GAA3556170.1"/>
    <property type="molecule type" value="Genomic_DNA"/>
</dbReference>
<comment type="caution">
    <text evidence="7">The sequence shown here is derived from an EMBL/GenBank/DDBJ whole genome shotgun (WGS) entry which is preliminary data.</text>
</comment>
<evidence type="ECO:0000313" key="8">
    <source>
        <dbReference type="Proteomes" id="UP001500767"/>
    </source>
</evidence>
<feature type="transmembrane region" description="Helical" evidence="5">
    <location>
        <begin position="295"/>
        <end position="312"/>
    </location>
</feature>
<organism evidence="7 8">
    <name type="scientific">Microlunatus spumicola</name>
    <dbReference type="NCBI Taxonomy" id="81499"/>
    <lineage>
        <taxon>Bacteria</taxon>
        <taxon>Bacillati</taxon>
        <taxon>Actinomycetota</taxon>
        <taxon>Actinomycetes</taxon>
        <taxon>Propionibacteriales</taxon>
        <taxon>Propionibacteriaceae</taxon>
        <taxon>Microlunatus</taxon>
    </lineage>
</organism>
<feature type="transmembrane region" description="Helical" evidence="5">
    <location>
        <begin position="122"/>
        <end position="141"/>
    </location>
</feature>
<dbReference type="Gene3D" id="1.20.1250.20">
    <property type="entry name" value="MFS general substrate transporter like domains"/>
    <property type="match status" value="1"/>
</dbReference>
<evidence type="ECO:0000313" key="7">
    <source>
        <dbReference type="EMBL" id="GAA3556170.1"/>
    </source>
</evidence>
<keyword evidence="8" id="KW-1185">Reference proteome</keyword>
<dbReference type="Pfam" id="PF07690">
    <property type="entry name" value="MFS_1"/>
    <property type="match status" value="1"/>
</dbReference>
<feature type="transmembrane region" description="Helical" evidence="5">
    <location>
        <begin position="97"/>
        <end position="116"/>
    </location>
</feature>
<feature type="domain" description="Major facilitator superfamily (MFS) profile" evidence="6">
    <location>
        <begin position="32"/>
        <end position="446"/>
    </location>
</feature>
<comment type="subcellular location">
    <subcellularLocation>
        <location evidence="1">Cell membrane</location>
        <topology evidence="1">Multi-pass membrane protein</topology>
    </subcellularLocation>
</comment>
<evidence type="ECO:0000256" key="1">
    <source>
        <dbReference type="ARBA" id="ARBA00004651"/>
    </source>
</evidence>
<feature type="transmembrane region" description="Helical" evidence="5">
    <location>
        <begin position="324"/>
        <end position="348"/>
    </location>
</feature>
<dbReference type="InterPro" id="IPR036259">
    <property type="entry name" value="MFS_trans_sf"/>
</dbReference>
<dbReference type="InterPro" id="IPR011701">
    <property type="entry name" value="MFS"/>
</dbReference>
<feature type="transmembrane region" description="Helical" evidence="5">
    <location>
        <begin position="30"/>
        <end position="54"/>
    </location>
</feature>
<dbReference type="PANTHER" id="PTHR23501">
    <property type="entry name" value="MAJOR FACILITATOR SUPERFAMILY"/>
    <property type="match status" value="1"/>
</dbReference>
<dbReference type="SUPFAM" id="SSF103473">
    <property type="entry name" value="MFS general substrate transporter"/>
    <property type="match status" value="1"/>
</dbReference>
<keyword evidence="4 5" id="KW-0472">Membrane</keyword>
<keyword evidence="3 5" id="KW-1133">Transmembrane helix</keyword>
<dbReference type="PANTHER" id="PTHR23501:SF197">
    <property type="entry name" value="COMD"/>
    <property type="match status" value="1"/>
</dbReference>
<dbReference type="Proteomes" id="UP001500767">
    <property type="component" value="Unassembled WGS sequence"/>
</dbReference>
<evidence type="ECO:0000256" key="3">
    <source>
        <dbReference type="ARBA" id="ARBA00022989"/>
    </source>
</evidence>
<evidence type="ECO:0000256" key="5">
    <source>
        <dbReference type="SAM" id="Phobius"/>
    </source>
</evidence>
<protein>
    <recommendedName>
        <fullName evidence="6">Major facilitator superfamily (MFS) profile domain-containing protein</fullName>
    </recommendedName>
</protein>
<reference evidence="8" key="1">
    <citation type="journal article" date="2019" name="Int. J. Syst. Evol. Microbiol.">
        <title>The Global Catalogue of Microorganisms (GCM) 10K type strain sequencing project: providing services to taxonomists for standard genome sequencing and annotation.</title>
        <authorList>
            <consortium name="The Broad Institute Genomics Platform"/>
            <consortium name="The Broad Institute Genome Sequencing Center for Infectious Disease"/>
            <person name="Wu L."/>
            <person name="Ma J."/>
        </authorList>
    </citation>
    <scope>NUCLEOTIDE SEQUENCE [LARGE SCALE GENOMIC DNA]</scope>
    <source>
        <strain evidence="8">JCM 16540</strain>
    </source>
</reference>
<evidence type="ECO:0000256" key="2">
    <source>
        <dbReference type="ARBA" id="ARBA00022692"/>
    </source>
</evidence>
<feature type="transmembrane region" description="Helical" evidence="5">
    <location>
        <begin position="262"/>
        <end position="283"/>
    </location>
</feature>
<sequence>MSRSSAPPEPGVDAAPRTRLGRVGLTPRSAALLVGMSAALLASELAETVVATALPTIAADLGDLRLLALVTTAYLVAGTAVLPAYGWLSDRFGRRRLFVVAVSVFLVGSLLGALATGPMTLVLARLVQGAGSGGLLVLVQAEVAVLVPLRQRAAVMSGVGAVFAAAVIAGPPLGGWLASGPGWRWAFWLNLPLAVAALVVAAVLMPAGRPTGQNRPRSPFSVLRRRQVRWATAGGLLLGASSFGMLAYLPTYLQLVLGLSPSWAGVLMLALFGGLGILTVVAAQVVRRGGPVRGLLVTGALAVAAGLALLGSDASGSLVGVVPALVLLGAGIGCVWEVVVVVVQAGVVEAEVGTATGANNLLREVGVVVGTGAVGAWVTHRLMTAGQVGGAALGSWSPGRLAAAPAATRAEVSTAYADAFGPAFWALVPVALLAAVAFSRLGRLTPPASAG</sequence>
<accession>A0ABP6WSU4</accession>
<keyword evidence="2 5" id="KW-0812">Transmembrane</keyword>
<dbReference type="InterPro" id="IPR020846">
    <property type="entry name" value="MFS_dom"/>
</dbReference>
<dbReference type="PRINTS" id="PR01036">
    <property type="entry name" value="TCRTETB"/>
</dbReference>
<evidence type="ECO:0000259" key="6">
    <source>
        <dbReference type="PROSITE" id="PS50850"/>
    </source>
</evidence>
<feature type="transmembrane region" description="Helical" evidence="5">
    <location>
        <begin position="419"/>
        <end position="438"/>
    </location>
</feature>
<feature type="transmembrane region" description="Helical" evidence="5">
    <location>
        <begin position="153"/>
        <end position="173"/>
    </location>
</feature>
<evidence type="ECO:0000256" key="4">
    <source>
        <dbReference type="ARBA" id="ARBA00023136"/>
    </source>
</evidence>
<feature type="transmembrane region" description="Helical" evidence="5">
    <location>
        <begin position="185"/>
        <end position="207"/>
    </location>
</feature>
<dbReference type="RefSeq" id="WP_204912027.1">
    <property type="nucleotide sequence ID" value="NZ_BAAAYR010000001.1"/>
</dbReference>